<dbReference type="EMBL" id="HBUF01559874">
    <property type="protein sequence ID" value="CAG6761805.1"/>
    <property type="molecule type" value="Transcribed_RNA"/>
</dbReference>
<dbReference type="EMBL" id="HBUF01559873">
    <property type="protein sequence ID" value="CAG6761804.1"/>
    <property type="molecule type" value="Transcribed_RNA"/>
</dbReference>
<dbReference type="EMBL" id="HBUF01219627">
    <property type="protein sequence ID" value="CAG6668809.1"/>
    <property type="molecule type" value="Transcribed_RNA"/>
</dbReference>
<dbReference type="EMBL" id="HBUF01219626">
    <property type="protein sequence ID" value="CAG6668808.1"/>
    <property type="molecule type" value="Transcribed_RNA"/>
</dbReference>
<dbReference type="EMBL" id="HBUF01559872">
    <property type="protein sequence ID" value="CAG6761803.1"/>
    <property type="molecule type" value="Transcribed_RNA"/>
</dbReference>
<keyword evidence="1" id="KW-0812">Transmembrane</keyword>
<dbReference type="EMBL" id="HBUF01390596">
    <property type="protein sequence ID" value="CAG6733702.1"/>
    <property type="molecule type" value="Transcribed_RNA"/>
</dbReference>
<dbReference type="EMBL" id="HBUF01390598">
    <property type="protein sequence ID" value="CAG6733704.1"/>
    <property type="molecule type" value="Transcribed_RNA"/>
</dbReference>
<keyword evidence="1" id="KW-0472">Membrane</keyword>
<evidence type="ECO:0000256" key="1">
    <source>
        <dbReference type="SAM" id="Phobius"/>
    </source>
</evidence>
<dbReference type="EMBL" id="HBUF01219628">
    <property type="protein sequence ID" value="CAG6668810.1"/>
    <property type="molecule type" value="Transcribed_RNA"/>
</dbReference>
<accession>A0A8D9EPN8</accession>
<sequence>MSAMSSCSCGDSSTRTGSMISSLGVVLCTAGGGGAGIFFVFCGLFFVVFVLASLASLVSVLSTLSCTTSIGEVMGVVFIFTVGGGGGGAFGLDGTIWCTLTSTRFCLSSSLLRLLTLFLILLINPWLFAFWLAVLI</sequence>
<proteinExistence type="predicted"/>
<feature type="transmembrane region" description="Helical" evidence="1">
    <location>
        <begin position="112"/>
        <end position="135"/>
    </location>
</feature>
<feature type="transmembrane region" description="Helical" evidence="1">
    <location>
        <begin position="73"/>
        <end position="92"/>
    </location>
</feature>
<evidence type="ECO:0000313" key="2">
    <source>
        <dbReference type="EMBL" id="CAG6761803.1"/>
    </source>
</evidence>
<dbReference type="EMBL" id="HBUF01390597">
    <property type="protein sequence ID" value="CAG6733703.1"/>
    <property type="molecule type" value="Transcribed_RNA"/>
</dbReference>
<dbReference type="AlphaFoldDB" id="A0A8D9EPN8"/>
<name>A0A8D9EPN8_9HEMI</name>
<protein>
    <submittedName>
        <fullName evidence="2">Uncharacterized protein</fullName>
    </submittedName>
</protein>
<keyword evidence="1" id="KW-1133">Transmembrane helix</keyword>
<feature type="transmembrane region" description="Helical" evidence="1">
    <location>
        <begin position="37"/>
        <end position="61"/>
    </location>
</feature>
<organism evidence="2">
    <name type="scientific">Cacopsylla melanoneura</name>
    <dbReference type="NCBI Taxonomy" id="428564"/>
    <lineage>
        <taxon>Eukaryota</taxon>
        <taxon>Metazoa</taxon>
        <taxon>Ecdysozoa</taxon>
        <taxon>Arthropoda</taxon>
        <taxon>Hexapoda</taxon>
        <taxon>Insecta</taxon>
        <taxon>Pterygota</taxon>
        <taxon>Neoptera</taxon>
        <taxon>Paraneoptera</taxon>
        <taxon>Hemiptera</taxon>
        <taxon>Sternorrhyncha</taxon>
        <taxon>Psylloidea</taxon>
        <taxon>Psyllidae</taxon>
        <taxon>Psyllinae</taxon>
        <taxon>Cacopsylla</taxon>
    </lineage>
</organism>
<dbReference type="EMBL" id="HBUF01219629">
    <property type="protein sequence ID" value="CAG6668811.1"/>
    <property type="molecule type" value="Transcribed_RNA"/>
</dbReference>
<reference evidence="2" key="1">
    <citation type="submission" date="2021-05" db="EMBL/GenBank/DDBJ databases">
        <authorList>
            <person name="Alioto T."/>
            <person name="Alioto T."/>
            <person name="Gomez Garrido J."/>
        </authorList>
    </citation>
    <scope>NUCLEOTIDE SEQUENCE</scope>
</reference>